<feature type="compositionally biased region" description="Polar residues" evidence="1">
    <location>
        <begin position="1"/>
        <end position="11"/>
    </location>
</feature>
<evidence type="ECO:0000313" key="2">
    <source>
        <dbReference type="EMBL" id="CAH2207834.1"/>
    </source>
</evidence>
<dbReference type="SUPFAM" id="SSF101447">
    <property type="entry name" value="Formin homology 2 domain (FH2 domain)"/>
    <property type="match status" value="1"/>
</dbReference>
<dbReference type="GO" id="GO:0005737">
    <property type="term" value="C:cytoplasm"/>
    <property type="evidence" value="ECO:0007669"/>
    <property type="project" value="TreeGrafter"/>
</dbReference>
<feature type="region of interest" description="Disordered" evidence="1">
    <location>
        <begin position="1"/>
        <end position="20"/>
    </location>
</feature>
<dbReference type="GO" id="GO:0051015">
    <property type="term" value="F:actin filament binding"/>
    <property type="evidence" value="ECO:0007669"/>
    <property type="project" value="TreeGrafter"/>
</dbReference>
<dbReference type="PANTHER" id="PTHR45920">
    <property type="entry name" value="FORMIN HOMOLOGY 2 DOMAIN CONTAINING, ISOFORM I"/>
    <property type="match status" value="1"/>
</dbReference>
<feature type="compositionally biased region" description="Basic and acidic residues" evidence="1">
    <location>
        <begin position="301"/>
        <end position="311"/>
    </location>
</feature>
<gene>
    <name evidence="2" type="primary">jg25696</name>
    <name evidence="2" type="ORF">PAEG_LOCUS454</name>
</gene>
<dbReference type="EMBL" id="CAKXAJ010001457">
    <property type="protein sequence ID" value="CAH2207834.1"/>
    <property type="molecule type" value="Genomic_DNA"/>
</dbReference>
<dbReference type="AlphaFoldDB" id="A0A8S4QCX6"/>
<proteinExistence type="predicted"/>
<reference evidence="2" key="1">
    <citation type="submission" date="2022-03" db="EMBL/GenBank/DDBJ databases">
        <authorList>
            <person name="Lindestad O."/>
        </authorList>
    </citation>
    <scope>NUCLEOTIDE SEQUENCE</scope>
</reference>
<feature type="compositionally biased region" description="Basic and acidic residues" evidence="1">
    <location>
        <begin position="269"/>
        <end position="289"/>
    </location>
</feature>
<protein>
    <submittedName>
        <fullName evidence="2">Jg25696 protein</fullName>
    </submittedName>
</protein>
<keyword evidence="3" id="KW-1185">Reference proteome</keyword>
<dbReference type="Proteomes" id="UP000838756">
    <property type="component" value="Unassembled WGS sequence"/>
</dbReference>
<evidence type="ECO:0000256" key="1">
    <source>
        <dbReference type="SAM" id="MobiDB-lite"/>
    </source>
</evidence>
<dbReference type="OrthoDB" id="9806920at2759"/>
<evidence type="ECO:0000313" key="3">
    <source>
        <dbReference type="Proteomes" id="UP000838756"/>
    </source>
</evidence>
<dbReference type="GO" id="GO:0030866">
    <property type="term" value="P:cortical actin cytoskeleton organization"/>
    <property type="evidence" value="ECO:0007669"/>
    <property type="project" value="TreeGrafter"/>
</dbReference>
<accession>A0A8S4QCX6</accession>
<organism evidence="2 3">
    <name type="scientific">Pararge aegeria aegeria</name>
    <dbReference type="NCBI Taxonomy" id="348720"/>
    <lineage>
        <taxon>Eukaryota</taxon>
        <taxon>Metazoa</taxon>
        <taxon>Ecdysozoa</taxon>
        <taxon>Arthropoda</taxon>
        <taxon>Hexapoda</taxon>
        <taxon>Insecta</taxon>
        <taxon>Pterygota</taxon>
        <taxon>Neoptera</taxon>
        <taxon>Endopterygota</taxon>
        <taxon>Lepidoptera</taxon>
        <taxon>Glossata</taxon>
        <taxon>Ditrysia</taxon>
        <taxon>Papilionoidea</taxon>
        <taxon>Nymphalidae</taxon>
        <taxon>Satyrinae</taxon>
        <taxon>Satyrini</taxon>
        <taxon>Parargina</taxon>
        <taxon>Pararge</taxon>
    </lineage>
</organism>
<name>A0A8S4QCX6_9NEOP</name>
<dbReference type="PANTHER" id="PTHR45920:SF4">
    <property type="entry name" value="FORMIN HOMOLOGY 2 DOMAIN CONTAINING, ISOFORM I"/>
    <property type="match status" value="1"/>
</dbReference>
<feature type="non-terminal residue" evidence="2">
    <location>
        <position position="1"/>
    </location>
</feature>
<comment type="caution">
    <text evidence="2">The sequence shown here is derived from an EMBL/GenBank/DDBJ whole genome shotgun (WGS) entry which is preliminary data.</text>
</comment>
<sequence>AQRLTSSVSPSTEEKPLRVSDMAGIVSKAKEELAKSKSKEIIKSPAIEKSPKIHEIKVSENDLHWEELRKGCLDREFHLCDLDFSDLRYDSDDDTVFPAINASNGPPPPPPGMLPPLGIPPPLPACFSSLPKNLPSSSISSELSIDSANSTLKKNKKTVKLFWKEIQENPLPTPVKAKVGGSIWDDLPEVSLDTASLEHLFESRTNDLIIKVNFYHIDDEDIFNELKQMGFEVDFFSWVLKNFTNLKFFSCMYRALFCQLMSTTGKTNGTKEKPYFGHKTVERNQHSDEEATNTADYKSSYNEDGRDCDRP</sequence>
<dbReference type="GO" id="GO:0005856">
    <property type="term" value="C:cytoskeleton"/>
    <property type="evidence" value="ECO:0007669"/>
    <property type="project" value="TreeGrafter"/>
</dbReference>
<feature type="region of interest" description="Disordered" evidence="1">
    <location>
        <begin position="269"/>
        <end position="311"/>
    </location>
</feature>